<keyword evidence="1" id="KW-0378">Hydrolase</keyword>
<dbReference type="STRING" id="47864.GA0070560_11135"/>
<dbReference type="InterPro" id="IPR036457">
    <property type="entry name" value="PPM-type-like_dom_sf"/>
</dbReference>
<dbReference type="SMART" id="SM00331">
    <property type="entry name" value="PP2C_SIG"/>
    <property type="match status" value="1"/>
</dbReference>
<feature type="region of interest" description="Disordered" evidence="2">
    <location>
        <begin position="1"/>
        <end position="22"/>
    </location>
</feature>
<dbReference type="Gene3D" id="3.30.450.40">
    <property type="match status" value="2"/>
</dbReference>
<dbReference type="PANTHER" id="PTHR43156:SF2">
    <property type="entry name" value="STAGE II SPORULATION PROTEIN E"/>
    <property type="match status" value="1"/>
</dbReference>
<dbReference type="InterPro" id="IPR052016">
    <property type="entry name" value="Bact_Sigma-Reg"/>
</dbReference>
<evidence type="ECO:0000259" key="4">
    <source>
        <dbReference type="SMART" id="SM00331"/>
    </source>
</evidence>
<dbReference type="InterPro" id="IPR003018">
    <property type="entry name" value="GAF"/>
</dbReference>
<feature type="domain" description="PPM-type phosphatase" evidence="4">
    <location>
        <begin position="392"/>
        <end position="604"/>
    </location>
</feature>
<protein>
    <submittedName>
        <fullName evidence="5">GAF domain-containing protein</fullName>
    </submittedName>
</protein>
<evidence type="ECO:0000313" key="5">
    <source>
        <dbReference type="EMBL" id="SCG57288.1"/>
    </source>
</evidence>
<dbReference type="RefSeq" id="WP_091297814.1">
    <property type="nucleotide sequence ID" value="NZ_FMDN01000011.1"/>
</dbReference>
<evidence type="ECO:0000313" key="6">
    <source>
        <dbReference type="Proteomes" id="UP000199408"/>
    </source>
</evidence>
<accession>A0A1C5IFR5</accession>
<dbReference type="SUPFAM" id="SSF55781">
    <property type="entry name" value="GAF domain-like"/>
    <property type="match status" value="2"/>
</dbReference>
<sequence>MSERPPGADRPPATAIPALDDPGRLRSLADTGLDAAPDEAFERFARLVGDLLDVPVALVSLVTDTRQFFPGAVGLPEPWAGRRETPLTHSFCQHVVDLETPMVLPDARLHPRVRQNLAIAELGVIAYAGIPLTDLDGRVLGSLCAVDSKPRAWTAAQLRTLADLAAACSSELRLRIALDGAEEARRRAEEAHDRLELLAGLSETLSRTLDVDTAVSRLADAMVPLLADWALVTLVDRARQPRRATGVHRDPTHAAGVVRFAELMTTRLGPHSVTRTVLRTGQPVLGGAATVADLKRATDDPEMVALAERLGFASHLTVPVPAPGGAGVMGSITLINGTGRRPFDDSDLRTAVEIGRRAGQAVGNSWMYGEQRHVAEVLQHSMLPSLPESPMVELAARYQPVADRVEVGGDWYDAFVQPDGDLMVAIGDVAGHDIEAAATMGQVRNLVRGDAFGRTDPVHEQMSRLDAAISGLRIPAAVTATLARLGPTADGLAVSWCNAGHPPPLVVTAGGAVRTLGGPREPLLGLSRPSPRTSRQSSLAVGDTLLLYTDGLVERRDRPIDETLAELVDLLADTARLPLAELCDLLLGSPQRREDDVALLAVRAR</sequence>
<evidence type="ECO:0000259" key="3">
    <source>
        <dbReference type="SMART" id="SM00065"/>
    </source>
</evidence>
<gene>
    <name evidence="5" type="ORF">GA0070560_11135</name>
</gene>
<evidence type="ECO:0000256" key="1">
    <source>
        <dbReference type="ARBA" id="ARBA00022801"/>
    </source>
</evidence>
<keyword evidence="6" id="KW-1185">Reference proteome</keyword>
<dbReference type="InterPro" id="IPR001932">
    <property type="entry name" value="PPM-type_phosphatase-like_dom"/>
</dbReference>
<evidence type="ECO:0000256" key="2">
    <source>
        <dbReference type="SAM" id="MobiDB-lite"/>
    </source>
</evidence>
<reference evidence="6" key="1">
    <citation type="submission" date="2016-06" db="EMBL/GenBank/DDBJ databases">
        <authorList>
            <person name="Varghese N."/>
        </authorList>
    </citation>
    <scope>NUCLEOTIDE SEQUENCE [LARGE SCALE GENOMIC DNA]</scope>
    <source>
        <strain evidence="6">DSM 43171</strain>
    </source>
</reference>
<dbReference type="Pfam" id="PF07228">
    <property type="entry name" value="SpoIIE"/>
    <property type="match status" value="1"/>
</dbReference>
<dbReference type="PANTHER" id="PTHR43156">
    <property type="entry name" value="STAGE II SPORULATION PROTEIN E-RELATED"/>
    <property type="match status" value="1"/>
</dbReference>
<dbReference type="AlphaFoldDB" id="A0A1C5IFR5"/>
<dbReference type="Pfam" id="PF13185">
    <property type="entry name" value="GAF_2"/>
    <property type="match status" value="1"/>
</dbReference>
<dbReference type="SMART" id="SM00065">
    <property type="entry name" value="GAF"/>
    <property type="match status" value="2"/>
</dbReference>
<organism evidence="5 6">
    <name type="scientific">Micromonospora halophytica</name>
    <dbReference type="NCBI Taxonomy" id="47864"/>
    <lineage>
        <taxon>Bacteria</taxon>
        <taxon>Bacillati</taxon>
        <taxon>Actinomycetota</taxon>
        <taxon>Actinomycetes</taxon>
        <taxon>Micromonosporales</taxon>
        <taxon>Micromonosporaceae</taxon>
        <taxon>Micromonospora</taxon>
    </lineage>
</organism>
<proteinExistence type="predicted"/>
<dbReference type="GO" id="GO:0016791">
    <property type="term" value="F:phosphatase activity"/>
    <property type="evidence" value="ECO:0007669"/>
    <property type="project" value="TreeGrafter"/>
</dbReference>
<name>A0A1C5IFR5_9ACTN</name>
<feature type="domain" description="GAF" evidence="3">
    <location>
        <begin position="210"/>
        <end position="372"/>
    </location>
</feature>
<dbReference type="Pfam" id="PF01590">
    <property type="entry name" value="GAF"/>
    <property type="match status" value="1"/>
</dbReference>
<dbReference type="OrthoDB" id="118142at2"/>
<dbReference type="EMBL" id="FMDN01000011">
    <property type="protein sequence ID" value="SCG57288.1"/>
    <property type="molecule type" value="Genomic_DNA"/>
</dbReference>
<dbReference type="Gene3D" id="3.60.40.10">
    <property type="entry name" value="PPM-type phosphatase domain"/>
    <property type="match status" value="1"/>
</dbReference>
<dbReference type="InterPro" id="IPR029016">
    <property type="entry name" value="GAF-like_dom_sf"/>
</dbReference>
<feature type="domain" description="GAF" evidence="3">
    <location>
        <begin position="36"/>
        <end position="182"/>
    </location>
</feature>
<dbReference type="Proteomes" id="UP000199408">
    <property type="component" value="Unassembled WGS sequence"/>
</dbReference>